<evidence type="ECO:0000256" key="2">
    <source>
        <dbReference type="ARBA" id="ARBA00023125"/>
    </source>
</evidence>
<dbReference type="SUPFAM" id="SSF46785">
    <property type="entry name" value="Winged helix' DNA-binding domain"/>
    <property type="match status" value="1"/>
</dbReference>
<reference evidence="5 6" key="1">
    <citation type="submission" date="2024-09" db="EMBL/GenBank/DDBJ databases">
        <title>Paenibacillus zeirhizospherea sp. nov., isolated from surface of the maize (Zea mays) roots in a horticulture field, Hungary.</title>
        <authorList>
            <person name="Marton D."/>
            <person name="Farkas M."/>
            <person name="Bedics A."/>
            <person name="Toth E."/>
            <person name="Tancsics A."/>
            <person name="Boka K."/>
            <person name="Maroti G."/>
            <person name="Kriszt B."/>
            <person name="Cserhati M."/>
        </authorList>
    </citation>
    <scope>NUCLEOTIDE SEQUENCE [LARGE SCALE GENOMIC DNA]</scope>
    <source>
        <strain evidence="5 6">KCTC 33519</strain>
    </source>
</reference>
<evidence type="ECO:0000313" key="6">
    <source>
        <dbReference type="Proteomes" id="UP001580346"/>
    </source>
</evidence>
<dbReference type="Proteomes" id="UP001580346">
    <property type="component" value="Unassembled WGS sequence"/>
</dbReference>
<dbReference type="PROSITE" id="PS50995">
    <property type="entry name" value="HTH_MARR_2"/>
    <property type="match status" value="1"/>
</dbReference>
<sequence length="137" mass="15523">MDYKALAKELFEYAAQARKPPLDDRGQPFSRGEMGILIHLNFHKDGATSGQLSEFLSVSTGRVATALKSLEKKGFVIRRTDADDKRKVIVFITDVGRQFLLDRRNEGIVLTEKLLRKLSEEDAKEFVRLVKIIVSKS</sequence>
<dbReference type="InterPro" id="IPR000835">
    <property type="entry name" value="HTH_MarR-typ"/>
</dbReference>
<evidence type="ECO:0000313" key="5">
    <source>
        <dbReference type="EMBL" id="MFB5268733.1"/>
    </source>
</evidence>
<evidence type="ECO:0000259" key="4">
    <source>
        <dbReference type="PROSITE" id="PS50995"/>
    </source>
</evidence>
<feature type="domain" description="HTH marR-type" evidence="4">
    <location>
        <begin position="3"/>
        <end position="135"/>
    </location>
</feature>
<gene>
    <name evidence="5" type="ORF">ACE41H_18380</name>
</gene>
<dbReference type="Gene3D" id="1.10.10.10">
    <property type="entry name" value="Winged helix-like DNA-binding domain superfamily/Winged helix DNA-binding domain"/>
    <property type="match status" value="1"/>
</dbReference>
<dbReference type="SMART" id="SM00347">
    <property type="entry name" value="HTH_MARR"/>
    <property type="match status" value="1"/>
</dbReference>
<dbReference type="InterPro" id="IPR036390">
    <property type="entry name" value="WH_DNA-bd_sf"/>
</dbReference>
<proteinExistence type="predicted"/>
<keyword evidence="3" id="KW-0804">Transcription</keyword>
<dbReference type="InterPro" id="IPR036388">
    <property type="entry name" value="WH-like_DNA-bd_sf"/>
</dbReference>
<keyword evidence="2" id="KW-0238">DNA-binding</keyword>
<evidence type="ECO:0000256" key="1">
    <source>
        <dbReference type="ARBA" id="ARBA00023015"/>
    </source>
</evidence>
<keyword evidence="6" id="KW-1185">Reference proteome</keyword>
<protein>
    <submittedName>
        <fullName evidence="5">MarR family winged helix-turn-helix transcriptional regulator</fullName>
    </submittedName>
</protein>
<accession>A0ABV5AX03</accession>
<dbReference type="PRINTS" id="PR00598">
    <property type="entry name" value="HTHMARR"/>
</dbReference>
<dbReference type="RefSeq" id="WP_375357057.1">
    <property type="nucleotide sequence ID" value="NZ_JBHHMI010000019.1"/>
</dbReference>
<name>A0ABV5AX03_9BACL</name>
<dbReference type="Pfam" id="PF12802">
    <property type="entry name" value="MarR_2"/>
    <property type="match status" value="1"/>
</dbReference>
<dbReference type="PANTHER" id="PTHR42756:SF1">
    <property type="entry name" value="TRANSCRIPTIONAL REPRESSOR OF EMRAB OPERON"/>
    <property type="match status" value="1"/>
</dbReference>
<keyword evidence="1" id="KW-0805">Transcription regulation</keyword>
<dbReference type="EMBL" id="JBHHMI010000019">
    <property type="protein sequence ID" value="MFB5268733.1"/>
    <property type="molecule type" value="Genomic_DNA"/>
</dbReference>
<dbReference type="PANTHER" id="PTHR42756">
    <property type="entry name" value="TRANSCRIPTIONAL REGULATOR, MARR"/>
    <property type="match status" value="1"/>
</dbReference>
<evidence type="ECO:0000256" key="3">
    <source>
        <dbReference type="ARBA" id="ARBA00023163"/>
    </source>
</evidence>
<comment type="caution">
    <text evidence="5">The sequence shown here is derived from an EMBL/GenBank/DDBJ whole genome shotgun (WGS) entry which is preliminary data.</text>
</comment>
<organism evidence="5 6">
    <name type="scientific">Paenibacillus enshidis</name>
    <dbReference type="NCBI Taxonomy" id="1458439"/>
    <lineage>
        <taxon>Bacteria</taxon>
        <taxon>Bacillati</taxon>
        <taxon>Bacillota</taxon>
        <taxon>Bacilli</taxon>
        <taxon>Bacillales</taxon>
        <taxon>Paenibacillaceae</taxon>
        <taxon>Paenibacillus</taxon>
    </lineage>
</organism>